<gene>
    <name evidence="1" type="ORF">HHL09_09520</name>
</gene>
<reference evidence="1 2" key="1">
    <citation type="submission" date="2020-04" db="EMBL/GenBank/DDBJ databases">
        <title>Luteolibacter sp. G-1-1-1 isolated from soil.</title>
        <authorList>
            <person name="Dahal R.H."/>
        </authorList>
    </citation>
    <scope>NUCLEOTIDE SEQUENCE [LARGE SCALE GENOMIC DNA]</scope>
    <source>
        <strain evidence="1 2">G-1-1-1</strain>
    </source>
</reference>
<dbReference type="AlphaFoldDB" id="A0A858RHF7"/>
<protein>
    <submittedName>
        <fullName evidence="1">Uncharacterized protein</fullName>
    </submittedName>
</protein>
<dbReference type="Gene3D" id="3.30.930.10">
    <property type="entry name" value="Bira Bifunctional Protein, Domain 2"/>
    <property type="match status" value="1"/>
</dbReference>
<name>A0A858RHF7_9BACT</name>
<dbReference type="KEGG" id="luo:HHL09_09520"/>
<dbReference type="EMBL" id="CP051774">
    <property type="protein sequence ID" value="QJE96011.1"/>
    <property type="molecule type" value="Genomic_DNA"/>
</dbReference>
<accession>A0A858RHF7</accession>
<dbReference type="RefSeq" id="WP_169454324.1">
    <property type="nucleotide sequence ID" value="NZ_CP051774.1"/>
</dbReference>
<proteinExistence type="predicted"/>
<organism evidence="1 2">
    <name type="scientific">Luteolibacter luteus</name>
    <dbReference type="NCBI Taxonomy" id="2728835"/>
    <lineage>
        <taxon>Bacteria</taxon>
        <taxon>Pseudomonadati</taxon>
        <taxon>Verrucomicrobiota</taxon>
        <taxon>Verrucomicrobiia</taxon>
        <taxon>Verrucomicrobiales</taxon>
        <taxon>Verrucomicrobiaceae</taxon>
        <taxon>Luteolibacter</taxon>
    </lineage>
</organism>
<dbReference type="SUPFAM" id="SSF55681">
    <property type="entry name" value="Class II aaRS and biotin synthetases"/>
    <property type="match status" value="1"/>
</dbReference>
<evidence type="ECO:0000313" key="1">
    <source>
        <dbReference type="EMBL" id="QJE96011.1"/>
    </source>
</evidence>
<sequence>MSTQLLEHTDITSIDSRLKAWTTGRGGREQDWPVLMDEETLKRAGYPDAFPHLMMTACVGTDPESAPGTLSSSGWCLSPAVCYHAYAALEGSIIHGGLRLAARGHCFRNEAADELSPGRRQIEFQMRELVLIGSTQWIEQELAGVQGEIDTIASNLGMPGSWEIANDPFFLPTAKGRAHMQRLMETKREYCLHDGLAIASINRHGNFFGERFHLSLSNGQAASSACIAFGLDRWAAHAKHAL</sequence>
<keyword evidence="2" id="KW-1185">Reference proteome</keyword>
<evidence type="ECO:0000313" key="2">
    <source>
        <dbReference type="Proteomes" id="UP000501812"/>
    </source>
</evidence>
<dbReference type="Proteomes" id="UP000501812">
    <property type="component" value="Chromosome"/>
</dbReference>
<dbReference type="InterPro" id="IPR045864">
    <property type="entry name" value="aa-tRNA-synth_II/BPL/LPL"/>
</dbReference>